<accession>A0A0G1JZ10</accession>
<gene>
    <name evidence="1" type="ORF">UW41_C0012G0030</name>
</gene>
<comment type="caution">
    <text evidence="1">The sequence shown here is derived from an EMBL/GenBank/DDBJ whole genome shotgun (WGS) entry which is preliminary data.</text>
</comment>
<dbReference type="EMBL" id="LCIE01000012">
    <property type="protein sequence ID" value="KKT49092.1"/>
    <property type="molecule type" value="Genomic_DNA"/>
</dbReference>
<sequence>MSDNPYIVIFEHTKITGGFYKIRRRTDYTNQAQFQSIYKAIPETTIIAEGITEDQAYRLLCSVPAVCQYLAAVEKLFEVPDAEVTLFRLQWVMENANMAAAHGIEQRFNLGILNEIDADFMAHLMDLIQIKTLKGRYMRYIIGKYLADWDYMPQLHFESLLEE</sequence>
<evidence type="ECO:0000313" key="1">
    <source>
        <dbReference type="EMBL" id="KKT49092.1"/>
    </source>
</evidence>
<evidence type="ECO:0000313" key="2">
    <source>
        <dbReference type="Proteomes" id="UP000034172"/>
    </source>
</evidence>
<dbReference type="AlphaFoldDB" id="A0A0G1JZ10"/>
<proteinExistence type="predicted"/>
<organism evidence="1 2">
    <name type="scientific">Candidatus Collierbacteria bacterium GW2011_GWC2_44_18</name>
    <dbReference type="NCBI Taxonomy" id="1618392"/>
    <lineage>
        <taxon>Bacteria</taxon>
        <taxon>Candidatus Collieribacteriota</taxon>
    </lineage>
</organism>
<dbReference type="Proteomes" id="UP000034172">
    <property type="component" value="Unassembled WGS sequence"/>
</dbReference>
<reference evidence="1 2" key="1">
    <citation type="journal article" date="2015" name="Nature">
        <title>rRNA introns, odd ribosomes, and small enigmatic genomes across a large radiation of phyla.</title>
        <authorList>
            <person name="Brown C.T."/>
            <person name="Hug L.A."/>
            <person name="Thomas B.C."/>
            <person name="Sharon I."/>
            <person name="Castelle C.J."/>
            <person name="Singh A."/>
            <person name="Wilkins M.J."/>
            <person name="Williams K.H."/>
            <person name="Banfield J.F."/>
        </authorList>
    </citation>
    <scope>NUCLEOTIDE SEQUENCE [LARGE SCALE GENOMIC DNA]</scope>
</reference>
<dbReference type="STRING" id="1618392.UW41_C0012G0030"/>
<name>A0A0G1JZ10_9BACT</name>
<protein>
    <submittedName>
        <fullName evidence="1">Uncharacterized protein</fullName>
    </submittedName>
</protein>